<evidence type="ECO:0000259" key="1">
    <source>
        <dbReference type="Pfam" id="PF00149"/>
    </source>
</evidence>
<sequence>MDRAHLERRLQLEEHHEQHVRRFGKRFFYIESWCSAHAIIRASLRLAGLYRRAQRNAHALQLRENDVLLPNLPRALAGYRILQISDPHVDLSAEIAQTLIERVRDIDYDLCVLTGDYRTNTFGPHQPTVDAMARLRPHFKTPVYAVLGNHDSIRMVPGLEALDIRVLMNESVAIRHRGAELHLAGIDDANHYRLHDLDKARQGIPPDALSILLSHTPEAYRQAAGAGFNLMLSGHTHGGQICLPGGYPLIIDADCPRQYAKGAWRFEKLVGYTSVGSGSSIVDVRLNCPPEVTLHRLVSE</sequence>
<accession>A0A1F6VGJ7</accession>
<dbReference type="PANTHER" id="PTHR31302:SF0">
    <property type="entry name" value="TRANSMEMBRANE PROTEIN WITH METALLOPHOSPHOESTERASE DOMAIN"/>
    <property type="match status" value="1"/>
</dbReference>
<feature type="domain" description="Calcineurin-like phosphoesterase" evidence="1">
    <location>
        <begin position="80"/>
        <end position="238"/>
    </location>
</feature>
<dbReference type="InterPro" id="IPR029052">
    <property type="entry name" value="Metallo-depent_PP-like"/>
</dbReference>
<dbReference type="InterPro" id="IPR004843">
    <property type="entry name" value="Calcineurin-like_PHP"/>
</dbReference>
<comment type="caution">
    <text evidence="2">The sequence shown here is derived from an EMBL/GenBank/DDBJ whole genome shotgun (WGS) entry which is preliminary data.</text>
</comment>
<reference evidence="2 3" key="1">
    <citation type="journal article" date="2016" name="Nat. Commun.">
        <title>Thousands of microbial genomes shed light on interconnected biogeochemical processes in an aquifer system.</title>
        <authorList>
            <person name="Anantharaman K."/>
            <person name="Brown C.T."/>
            <person name="Hug L.A."/>
            <person name="Sharon I."/>
            <person name="Castelle C.J."/>
            <person name="Probst A.J."/>
            <person name="Thomas B.C."/>
            <person name="Singh A."/>
            <person name="Wilkins M.J."/>
            <person name="Karaoz U."/>
            <person name="Brodie E.L."/>
            <person name="Williams K.H."/>
            <person name="Hubbard S.S."/>
            <person name="Banfield J.F."/>
        </authorList>
    </citation>
    <scope>NUCLEOTIDE SEQUENCE [LARGE SCALE GENOMIC DNA]</scope>
</reference>
<dbReference type="InterPro" id="IPR051158">
    <property type="entry name" value="Metallophosphoesterase_sf"/>
</dbReference>
<dbReference type="AlphaFoldDB" id="A0A1F6VGJ7"/>
<dbReference type="Proteomes" id="UP000179076">
    <property type="component" value="Unassembled WGS sequence"/>
</dbReference>
<dbReference type="EMBL" id="MFSP01000038">
    <property type="protein sequence ID" value="OGI68773.1"/>
    <property type="molecule type" value="Genomic_DNA"/>
</dbReference>
<evidence type="ECO:0000313" key="3">
    <source>
        <dbReference type="Proteomes" id="UP000179076"/>
    </source>
</evidence>
<gene>
    <name evidence="2" type="ORF">A2W18_14475</name>
</gene>
<dbReference type="GO" id="GO:0016787">
    <property type="term" value="F:hydrolase activity"/>
    <property type="evidence" value="ECO:0007669"/>
    <property type="project" value="InterPro"/>
</dbReference>
<evidence type="ECO:0000313" key="2">
    <source>
        <dbReference type="EMBL" id="OGI68773.1"/>
    </source>
</evidence>
<proteinExistence type="predicted"/>
<dbReference type="Gene3D" id="3.60.21.10">
    <property type="match status" value="1"/>
</dbReference>
<protein>
    <submittedName>
        <fullName evidence="2">Metallophosphoesterase</fullName>
    </submittedName>
</protein>
<organism evidence="2 3">
    <name type="scientific">Candidatus Muproteobacteria bacterium RBG_16_60_9</name>
    <dbReference type="NCBI Taxonomy" id="1817755"/>
    <lineage>
        <taxon>Bacteria</taxon>
        <taxon>Pseudomonadati</taxon>
        <taxon>Pseudomonadota</taxon>
        <taxon>Candidatus Muproteobacteria</taxon>
    </lineage>
</organism>
<dbReference type="SUPFAM" id="SSF56300">
    <property type="entry name" value="Metallo-dependent phosphatases"/>
    <property type="match status" value="1"/>
</dbReference>
<dbReference type="PANTHER" id="PTHR31302">
    <property type="entry name" value="TRANSMEMBRANE PROTEIN WITH METALLOPHOSPHOESTERASE DOMAIN-RELATED"/>
    <property type="match status" value="1"/>
</dbReference>
<name>A0A1F6VGJ7_9PROT</name>
<dbReference type="Pfam" id="PF00149">
    <property type="entry name" value="Metallophos"/>
    <property type="match status" value="1"/>
</dbReference>